<sequence>MEGGRSLPLSRRDLAAAAAVFAIFVVGLAGLYLSMPASDYSFLKLPRTLEDIRILRFEHRIRLSLPSRFRLWFKVCSFMGLCFRRVSFGGFLI</sequence>
<feature type="transmembrane region" description="Helical" evidence="1">
    <location>
        <begin position="14"/>
        <end position="34"/>
    </location>
</feature>
<evidence type="ECO:0000313" key="2">
    <source>
        <dbReference type="EMBL" id="RRT43739.1"/>
    </source>
</evidence>
<comment type="caution">
    <text evidence="2">The sequence shown here is derived from an EMBL/GenBank/DDBJ whole genome shotgun (WGS) entry which is preliminary data.</text>
</comment>
<protein>
    <submittedName>
        <fullName evidence="2">Uncharacterized protein</fullName>
    </submittedName>
</protein>
<accession>A0A426XW54</accession>
<organism evidence="2 3">
    <name type="scientific">Ensete ventricosum</name>
    <name type="common">Abyssinian banana</name>
    <name type="synonym">Musa ensete</name>
    <dbReference type="NCBI Taxonomy" id="4639"/>
    <lineage>
        <taxon>Eukaryota</taxon>
        <taxon>Viridiplantae</taxon>
        <taxon>Streptophyta</taxon>
        <taxon>Embryophyta</taxon>
        <taxon>Tracheophyta</taxon>
        <taxon>Spermatophyta</taxon>
        <taxon>Magnoliopsida</taxon>
        <taxon>Liliopsida</taxon>
        <taxon>Zingiberales</taxon>
        <taxon>Musaceae</taxon>
        <taxon>Ensete</taxon>
    </lineage>
</organism>
<reference evidence="2 3" key="1">
    <citation type="journal article" date="2014" name="Agronomy (Basel)">
        <title>A Draft Genome Sequence for Ensete ventricosum, the Drought-Tolerant Tree Against Hunger.</title>
        <authorList>
            <person name="Harrison J."/>
            <person name="Moore K.A."/>
            <person name="Paszkiewicz K."/>
            <person name="Jones T."/>
            <person name="Grant M."/>
            <person name="Ambacheew D."/>
            <person name="Muzemil S."/>
            <person name="Studholme D.J."/>
        </authorList>
    </citation>
    <scope>NUCLEOTIDE SEQUENCE [LARGE SCALE GENOMIC DNA]</scope>
</reference>
<keyword evidence="1" id="KW-0472">Membrane</keyword>
<dbReference type="Proteomes" id="UP000287651">
    <property type="component" value="Unassembled WGS sequence"/>
</dbReference>
<proteinExistence type="predicted"/>
<name>A0A426XW54_ENSVE</name>
<gene>
    <name evidence="2" type="ORF">B296_00042340</name>
</gene>
<evidence type="ECO:0000313" key="3">
    <source>
        <dbReference type="Proteomes" id="UP000287651"/>
    </source>
</evidence>
<keyword evidence="1" id="KW-1133">Transmembrane helix</keyword>
<keyword evidence="1" id="KW-0812">Transmembrane</keyword>
<dbReference type="AlphaFoldDB" id="A0A426XW54"/>
<evidence type="ECO:0000256" key="1">
    <source>
        <dbReference type="SAM" id="Phobius"/>
    </source>
</evidence>
<dbReference type="EMBL" id="AMZH03016933">
    <property type="protein sequence ID" value="RRT43739.1"/>
    <property type="molecule type" value="Genomic_DNA"/>
</dbReference>